<feature type="compositionally biased region" description="Basic and acidic residues" evidence="1">
    <location>
        <begin position="175"/>
        <end position="189"/>
    </location>
</feature>
<keyword evidence="4" id="KW-1185">Reference proteome</keyword>
<dbReference type="Gene3D" id="3.40.970.10">
    <property type="entry name" value="Ribonuclease H1, N-terminal domain"/>
    <property type="match status" value="1"/>
</dbReference>
<reference evidence="3 4" key="2">
    <citation type="submission" date="2020-04" db="EMBL/GenBank/DDBJ databases">
        <title>Genome sequencing and assembly of multiple isolates from the Colletotrichum gloeosporioides species complex.</title>
        <authorList>
            <person name="Gan P."/>
            <person name="Shirasu K."/>
        </authorList>
    </citation>
    <scope>NUCLEOTIDE SEQUENCE [LARGE SCALE GENOMIC DNA]</scope>
    <source>
        <strain evidence="3 4">Nara gc5</strain>
    </source>
</reference>
<dbReference type="InParanoid" id="A0A7J6IEE2"/>
<dbReference type="InterPro" id="IPR009027">
    <property type="entry name" value="Ribosomal_bL9/RNase_H1_N"/>
</dbReference>
<comment type="caution">
    <text evidence="3">The sequence shown here is derived from an EMBL/GenBank/DDBJ whole genome shotgun (WGS) entry which is preliminary data.</text>
</comment>
<feature type="region of interest" description="Disordered" evidence="1">
    <location>
        <begin position="141"/>
        <end position="189"/>
    </location>
</feature>
<dbReference type="SUPFAM" id="SSF55658">
    <property type="entry name" value="L9 N-domain-like"/>
    <property type="match status" value="1"/>
</dbReference>
<dbReference type="RefSeq" id="XP_031875981.1">
    <property type="nucleotide sequence ID" value="XM_032027651.1"/>
</dbReference>
<evidence type="ECO:0000313" key="4">
    <source>
        <dbReference type="Proteomes" id="UP000011096"/>
    </source>
</evidence>
<evidence type="ECO:0000259" key="2">
    <source>
        <dbReference type="Pfam" id="PF01693"/>
    </source>
</evidence>
<dbReference type="AlphaFoldDB" id="A0A7J6IEE2"/>
<evidence type="ECO:0000313" key="3">
    <source>
        <dbReference type="EMBL" id="KAF4473712.1"/>
    </source>
</evidence>
<feature type="region of interest" description="Disordered" evidence="1">
    <location>
        <begin position="1"/>
        <end position="31"/>
    </location>
</feature>
<dbReference type="InterPro" id="IPR011320">
    <property type="entry name" value="RNase_H1_N"/>
</dbReference>
<name>A0A7J6IEE2_COLFN</name>
<reference evidence="3 4" key="1">
    <citation type="submission" date="2012-08" db="EMBL/GenBank/DDBJ databases">
        <authorList>
            <person name="Gan P.H.P."/>
            <person name="Ikeda K."/>
            <person name="Irieda H."/>
            <person name="Narusaka M."/>
            <person name="O'Connell R.J."/>
            <person name="Narusaka Y."/>
            <person name="Takano Y."/>
            <person name="Kubo Y."/>
            <person name="Shirasu K."/>
        </authorList>
    </citation>
    <scope>NUCLEOTIDE SEQUENCE [LARGE SCALE GENOMIC DNA]</scope>
    <source>
        <strain evidence="3 4">Nara gc5</strain>
    </source>
</reference>
<evidence type="ECO:0000256" key="1">
    <source>
        <dbReference type="SAM" id="MobiDB-lite"/>
    </source>
</evidence>
<dbReference type="InterPro" id="IPR037056">
    <property type="entry name" value="RNase_H1_N_sf"/>
</dbReference>
<organism evidence="3 4">
    <name type="scientific">Colletotrichum fructicola (strain Nara gc5)</name>
    <name type="common">Anthracnose fungus</name>
    <name type="synonym">Colletotrichum gloeosporioides (strain Nara gc5)</name>
    <dbReference type="NCBI Taxonomy" id="1213859"/>
    <lineage>
        <taxon>Eukaryota</taxon>
        <taxon>Fungi</taxon>
        <taxon>Dikarya</taxon>
        <taxon>Ascomycota</taxon>
        <taxon>Pezizomycotina</taxon>
        <taxon>Sordariomycetes</taxon>
        <taxon>Hypocreomycetidae</taxon>
        <taxon>Glomerellales</taxon>
        <taxon>Glomerellaceae</taxon>
        <taxon>Colletotrichum</taxon>
        <taxon>Colletotrichum gloeosporioides species complex</taxon>
    </lineage>
</organism>
<dbReference type="Proteomes" id="UP000011096">
    <property type="component" value="Unassembled WGS sequence"/>
</dbReference>
<dbReference type="Pfam" id="PF01693">
    <property type="entry name" value="Cauli_VI"/>
    <property type="match status" value="1"/>
</dbReference>
<gene>
    <name evidence="3" type="primary">rnhA-2</name>
    <name evidence="3" type="ORF">CGGC5_v017379</name>
</gene>
<protein>
    <submittedName>
        <fullName evidence="3">Ribonuclease H</fullName>
    </submittedName>
</protein>
<dbReference type="OrthoDB" id="407198at2759"/>
<feature type="domain" description="Ribonuclease H1 N-terminal" evidence="2">
    <location>
        <begin position="63"/>
        <end position="103"/>
    </location>
</feature>
<dbReference type="GeneID" id="43611776"/>
<proteinExistence type="predicted"/>
<accession>A0A7J6IEE2</accession>
<sequence>MPTSQDGRAESEGWHGSLQIRDRGSSSTDPESLILAEVGRLMAEYTRDIETNVRPTSTRRKAYYVVWKGRKRGVFTSWPQCMAQTSGFSGARFEGTRTFQEAADKLRDELTKDVRLQASRGHLSLTAETSNVPRAIAASPALHHGKTPNPDSPAIGPSHPQSSFALDIIAADGPTVDRQDRHEAARAHG</sequence>
<dbReference type="EMBL" id="ANPB02000012">
    <property type="protein sequence ID" value="KAF4473712.1"/>
    <property type="molecule type" value="Genomic_DNA"/>
</dbReference>